<evidence type="ECO:0008006" key="5">
    <source>
        <dbReference type="Google" id="ProtNLM"/>
    </source>
</evidence>
<dbReference type="PRINTS" id="PR00081">
    <property type="entry name" value="GDHRDH"/>
</dbReference>
<dbReference type="NCBIfam" id="NF004779">
    <property type="entry name" value="PRK06125.1"/>
    <property type="match status" value="1"/>
</dbReference>
<dbReference type="Pfam" id="PF00106">
    <property type="entry name" value="adh_short"/>
    <property type="match status" value="1"/>
</dbReference>
<dbReference type="AlphaFoldDB" id="A0A381PQH0"/>
<evidence type="ECO:0000256" key="3">
    <source>
        <dbReference type="ARBA" id="ARBA00023027"/>
    </source>
</evidence>
<proteinExistence type="inferred from homology"/>
<gene>
    <name evidence="4" type="ORF">METZ01_LOCUS22136</name>
</gene>
<dbReference type="EMBL" id="UINC01001058">
    <property type="protein sequence ID" value="SUZ69282.1"/>
    <property type="molecule type" value="Genomic_DNA"/>
</dbReference>
<evidence type="ECO:0000256" key="2">
    <source>
        <dbReference type="ARBA" id="ARBA00023002"/>
    </source>
</evidence>
<reference evidence="4" key="1">
    <citation type="submission" date="2018-05" db="EMBL/GenBank/DDBJ databases">
        <authorList>
            <person name="Lanie J.A."/>
            <person name="Ng W.-L."/>
            <person name="Kazmierczak K.M."/>
            <person name="Andrzejewski T.M."/>
            <person name="Davidsen T.M."/>
            <person name="Wayne K.J."/>
            <person name="Tettelin H."/>
            <person name="Glass J.I."/>
            <person name="Rusch D."/>
            <person name="Podicherti R."/>
            <person name="Tsui H.-C.T."/>
            <person name="Winkler M.E."/>
        </authorList>
    </citation>
    <scope>NUCLEOTIDE SEQUENCE</scope>
</reference>
<dbReference type="SUPFAM" id="SSF51735">
    <property type="entry name" value="NAD(P)-binding Rossmann-fold domains"/>
    <property type="match status" value="1"/>
</dbReference>
<protein>
    <recommendedName>
        <fullName evidence="5">Short-chain dehydrogenase</fullName>
    </recommendedName>
</protein>
<name>A0A381PQH0_9ZZZZ</name>
<keyword evidence="3" id="KW-0520">NAD</keyword>
<organism evidence="4">
    <name type="scientific">marine metagenome</name>
    <dbReference type="NCBI Taxonomy" id="408172"/>
    <lineage>
        <taxon>unclassified sequences</taxon>
        <taxon>metagenomes</taxon>
        <taxon>ecological metagenomes</taxon>
    </lineage>
</organism>
<evidence type="ECO:0000256" key="1">
    <source>
        <dbReference type="ARBA" id="ARBA00006484"/>
    </source>
</evidence>
<sequence length="254" mass="26846">MELELTGRRALITGASRGIGAAISVCLAREGCDVTLVSRTRRDLEAVATEISDVSNVVVSIVDADLSASENLDRVLAEAGHVDILINNAGAIPSGSIEDIDESSWREAWDLKVFGYINLMRRVFKGMEKQGSGVIINVIGVAGERPNRNYVAGGAGNAALMAVTRALGARSIEKGVRVIGVNPGLIATDRMVGLLRSQAENRFGDGDRWKELIDPRLPPGKPEHIADIVAFLASDRSANTSGTIVTVDGGSSAR</sequence>
<dbReference type="GO" id="GO:0016491">
    <property type="term" value="F:oxidoreductase activity"/>
    <property type="evidence" value="ECO:0007669"/>
    <property type="project" value="UniProtKB-KW"/>
</dbReference>
<dbReference type="PANTHER" id="PTHR43477:SF4">
    <property type="entry name" value="DEHYDROGENASE_REDUCTASE SDR FAMILY MEMBER 6"/>
    <property type="match status" value="1"/>
</dbReference>
<comment type="similarity">
    <text evidence="1">Belongs to the short-chain dehydrogenases/reductases (SDR) family.</text>
</comment>
<dbReference type="InterPro" id="IPR002347">
    <property type="entry name" value="SDR_fam"/>
</dbReference>
<dbReference type="Gene3D" id="3.40.50.720">
    <property type="entry name" value="NAD(P)-binding Rossmann-like Domain"/>
    <property type="match status" value="1"/>
</dbReference>
<dbReference type="InterPro" id="IPR051122">
    <property type="entry name" value="SDR_DHRS6-like"/>
</dbReference>
<dbReference type="PANTHER" id="PTHR43477">
    <property type="entry name" value="DIHYDROANTICAPSIN 7-DEHYDROGENASE"/>
    <property type="match status" value="1"/>
</dbReference>
<keyword evidence="2" id="KW-0560">Oxidoreductase</keyword>
<accession>A0A381PQH0</accession>
<evidence type="ECO:0000313" key="4">
    <source>
        <dbReference type="EMBL" id="SUZ69282.1"/>
    </source>
</evidence>
<dbReference type="InterPro" id="IPR036291">
    <property type="entry name" value="NAD(P)-bd_dom_sf"/>
</dbReference>